<name>A0AA94JNZ3_9FLAO</name>
<proteinExistence type="predicted"/>
<sequence length="755" mass="84303">MKKGISAISGVTSPTVGEKYTYHISEWYPNTPISEGEQAKVTWELFKKRSDGRFTTTHIKKKGDSSFTFGESSVGETYRLEGYLYQPEGGGLIITPKASKIPKICKVDLNYVDDSKGSVFSFTEKLRAKAHCINMFNKEVLFTLWEDDAKGSGHNTTNQLIDTKKAKVDLYGDAEVDFMLTKALMKKAMEGETDIRELEFYVTVEYYKTKKHTTSNVEVKNPSPTENKKPSQPTAIKKAKGSPAEHKPRSKKEEKGVFRSISETIDEIWDWAETQGIAQRDKPHTIEIPEGKSPAVIGKTKVEKKEEKKAVGKCPNCDKDITVAELRQIFSQADQITLTKVAATYNKYMKELGMNTCWNKAHFFAQARIESGPSLHVSGGENFNYYWKALITTFGVFQTAEGKEKAKLWGRAIKDRTDPKCVDVSQENQRKIANYAYSPPAEKAKDLENTQPNDGWNFRGKGLLQLTGRNAYTYANTYTKKEGADIIANPDLVISDVSIAVLSSMAFWKWKKIDQLTKGNNSTKKICVKVGKDIDGNHSKKQKVFIESTSKVFKTNQCKLTNESTANKQNKKAPWMPYAIGEIGQKAILGDTNNPRISEYFDASMNGKGNNESTNWCGAFASWCFSQAGYTPPALSCRAAMWQFWKQDRPIYGSAAVIDWDSNQLAKQGGKDGAVGGDGHITFVVGKSADGKYYYCVGGNQGGTKGARTVKISKYSKNDIDWFVIPPNYNPTDEEYDLKIMTSESDVDSANNTRS</sequence>
<evidence type="ECO:0000313" key="2">
    <source>
        <dbReference type="EMBL" id="RVU88855.1"/>
    </source>
</evidence>
<feature type="compositionally biased region" description="Basic and acidic residues" evidence="1">
    <location>
        <begin position="243"/>
        <end position="257"/>
    </location>
</feature>
<gene>
    <name evidence="2" type="ORF">EJB19_01490</name>
</gene>
<feature type="compositionally biased region" description="Polar residues" evidence="1">
    <location>
        <begin position="214"/>
        <end position="234"/>
    </location>
</feature>
<evidence type="ECO:0008006" key="3">
    <source>
        <dbReference type="Google" id="ProtNLM"/>
    </source>
</evidence>
<comment type="caution">
    <text evidence="2">The sequence shown here is derived from an EMBL/GenBank/DDBJ whole genome shotgun (WGS) entry which is preliminary data.</text>
</comment>
<accession>A0AA94JNZ3</accession>
<organism evidence="2">
    <name type="scientific">Flavobacterium columnare</name>
    <dbReference type="NCBI Taxonomy" id="996"/>
    <lineage>
        <taxon>Bacteria</taxon>
        <taxon>Pseudomonadati</taxon>
        <taxon>Bacteroidota</taxon>
        <taxon>Flavobacteriia</taxon>
        <taxon>Flavobacteriales</taxon>
        <taxon>Flavobacteriaceae</taxon>
        <taxon>Flavobacterium</taxon>
    </lineage>
</organism>
<feature type="region of interest" description="Disordered" evidence="1">
    <location>
        <begin position="214"/>
        <end position="257"/>
    </location>
</feature>
<protein>
    <recommendedName>
        <fullName evidence="3">Peptidase C51 domain-containing protein</fullName>
    </recommendedName>
</protein>
<dbReference type="SUPFAM" id="SSF53955">
    <property type="entry name" value="Lysozyme-like"/>
    <property type="match status" value="1"/>
</dbReference>
<reference evidence="2" key="1">
    <citation type="submission" date="2018-12" db="EMBL/GenBank/DDBJ databases">
        <title>Draft genome sequence of Flaovobacterium columnare BGFS27 isolated from channel catfish in Alabama.</title>
        <authorList>
            <person name="Cai W."/>
            <person name="Arias C."/>
        </authorList>
    </citation>
    <scope>NUCLEOTIDE SEQUENCE [LARGE SCALE GENOMIC DNA]</scope>
    <source>
        <strain evidence="2">BGFS27</strain>
    </source>
</reference>
<dbReference type="RefSeq" id="WP_127821684.1">
    <property type="nucleotide sequence ID" value="NZ_RWGX02000014.1"/>
</dbReference>
<dbReference type="EMBL" id="RWGX01000003">
    <property type="protein sequence ID" value="RVU88855.1"/>
    <property type="molecule type" value="Genomic_DNA"/>
</dbReference>
<evidence type="ECO:0000256" key="1">
    <source>
        <dbReference type="SAM" id="MobiDB-lite"/>
    </source>
</evidence>
<dbReference type="AlphaFoldDB" id="A0AA94JNZ3"/>
<dbReference type="Gene3D" id="1.10.530.10">
    <property type="match status" value="1"/>
</dbReference>
<dbReference type="InterPro" id="IPR023346">
    <property type="entry name" value="Lysozyme-like_dom_sf"/>
</dbReference>